<dbReference type="Proteomes" id="UP000033710">
    <property type="component" value="Unassembled WGS sequence"/>
</dbReference>
<organism evidence="2 3">
    <name type="scientific">Sporothrix schenckii 1099-18</name>
    <dbReference type="NCBI Taxonomy" id="1397361"/>
    <lineage>
        <taxon>Eukaryota</taxon>
        <taxon>Fungi</taxon>
        <taxon>Dikarya</taxon>
        <taxon>Ascomycota</taxon>
        <taxon>Pezizomycotina</taxon>
        <taxon>Sordariomycetes</taxon>
        <taxon>Sordariomycetidae</taxon>
        <taxon>Ophiostomatales</taxon>
        <taxon>Ophiostomataceae</taxon>
        <taxon>Sporothrix</taxon>
    </lineage>
</organism>
<feature type="region of interest" description="Disordered" evidence="1">
    <location>
        <begin position="12"/>
        <end position="69"/>
    </location>
</feature>
<feature type="compositionally biased region" description="Low complexity" evidence="1">
    <location>
        <begin position="12"/>
        <end position="39"/>
    </location>
</feature>
<feature type="region of interest" description="Disordered" evidence="1">
    <location>
        <begin position="136"/>
        <end position="168"/>
    </location>
</feature>
<reference evidence="2 3" key="2">
    <citation type="journal article" date="2015" name="Eukaryot. Cell">
        <title>Asexual propagation of a virulent clone complex in a human and feline outbreak of sporotrichosis.</title>
        <authorList>
            <person name="Teixeira Mde M."/>
            <person name="Rodrigues A.M."/>
            <person name="Tsui C.K."/>
            <person name="de Almeida L.G."/>
            <person name="Van Diepeningen A.D."/>
            <person name="van den Ende B.G."/>
            <person name="Fernandes G.F."/>
            <person name="Kano R."/>
            <person name="Hamelin R.C."/>
            <person name="Lopes-Bezerra L.M."/>
            <person name="Vasconcelos A.T."/>
            <person name="de Hoog S."/>
            <person name="de Camargo Z.P."/>
            <person name="Felipe M.S."/>
        </authorList>
    </citation>
    <scope>NUCLEOTIDE SEQUENCE [LARGE SCALE GENOMIC DNA]</scope>
    <source>
        <strain evidence="2 3">1099-18</strain>
    </source>
</reference>
<reference evidence="2 3" key="1">
    <citation type="journal article" date="2014" name="BMC Genomics">
        <title>Comparative genomics of the major fungal agents of human and animal Sporotrichosis: Sporothrix schenckii and Sporothrix brasiliensis.</title>
        <authorList>
            <person name="Teixeira M.M."/>
            <person name="de Almeida L.G."/>
            <person name="Kubitschek-Barreira P."/>
            <person name="Alves F.L."/>
            <person name="Kioshima E.S."/>
            <person name="Abadio A.K."/>
            <person name="Fernandes L."/>
            <person name="Derengowski L.S."/>
            <person name="Ferreira K.S."/>
            <person name="Souza R.C."/>
            <person name="Ruiz J.C."/>
            <person name="de Andrade N.C."/>
            <person name="Paes H.C."/>
            <person name="Nicola A.M."/>
            <person name="Albuquerque P."/>
            <person name="Gerber A.L."/>
            <person name="Martins V.P."/>
            <person name="Peconick L.D."/>
            <person name="Neto A.V."/>
            <person name="Chaucanez C.B."/>
            <person name="Silva P.A."/>
            <person name="Cunha O.L."/>
            <person name="de Oliveira F.F."/>
            <person name="dos Santos T.C."/>
            <person name="Barros A.L."/>
            <person name="Soares M.A."/>
            <person name="de Oliveira L.M."/>
            <person name="Marini M.M."/>
            <person name="Villalobos-Duno H."/>
            <person name="Cunha M.M."/>
            <person name="de Hoog S."/>
            <person name="da Silveira J.F."/>
            <person name="Henrissat B."/>
            <person name="Nino-Vega G.A."/>
            <person name="Cisalpino P.S."/>
            <person name="Mora-Montes H.M."/>
            <person name="Almeida S.R."/>
            <person name="Stajich J.E."/>
            <person name="Lopes-Bezerra L.M."/>
            <person name="Vasconcelos A.T."/>
            <person name="Felipe M.S."/>
        </authorList>
    </citation>
    <scope>NUCLEOTIDE SEQUENCE [LARGE SCALE GENOMIC DNA]</scope>
    <source>
        <strain evidence="2 3">1099-18</strain>
    </source>
</reference>
<name>A0A0F2LV75_SPOSC</name>
<sequence>MAGCVLMSGLATATTGAGEGTTGARLAARSTSGAASAGSKQPSLLQFHETKERQERGTAGQENKSQGWRKATEYAQAPSSLGKTIAQAFTELAWFSRRTQRRHNIGEVRRKAGHLPVQPMTVTQRGKWETKVAATNEMRSPKATGTPNTPRDLARSKRSPISLFSPGSFPTAQQKISLASPKGNLDPAAKIPILKFTSQPSSPSPYFTSSPFHHISLSLLTLLRPFLHPPRIDDLRPNEHRPPVRPEVFHCRL</sequence>
<dbReference type="EMBL" id="AXCR01000012">
    <property type="protein sequence ID" value="KJR80400.1"/>
    <property type="molecule type" value="Genomic_DNA"/>
</dbReference>
<evidence type="ECO:0000313" key="3">
    <source>
        <dbReference type="Proteomes" id="UP000033710"/>
    </source>
</evidence>
<proteinExistence type="predicted"/>
<evidence type="ECO:0000313" key="2">
    <source>
        <dbReference type="EMBL" id="KJR80400.1"/>
    </source>
</evidence>
<dbReference type="AlphaFoldDB" id="A0A0F2LV75"/>
<dbReference type="KEGG" id="ssck:SPSK_05509"/>
<dbReference type="RefSeq" id="XP_016583076.1">
    <property type="nucleotide sequence ID" value="XM_016732254.1"/>
</dbReference>
<dbReference type="VEuPathDB" id="FungiDB:SPSK_05509"/>
<accession>A0A0F2LV75</accession>
<comment type="caution">
    <text evidence="2">The sequence shown here is derived from an EMBL/GenBank/DDBJ whole genome shotgun (WGS) entry which is preliminary data.</text>
</comment>
<evidence type="ECO:0000256" key="1">
    <source>
        <dbReference type="SAM" id="MobiDB-lite"/>
    </source>
</evidence>
<protein>
    <submittedName>
        <fullName evidence="2">Uncharacterized protein</fullName>
    </submittedName>
</protein>
<gene>
    <name evidence="2" type="ORF">SPSK_05509</name>
</gene>
<dbReference type="GeneID" id="27667531"/>